<keyword evidence="2" id="KW-0812">Transmembrane</keyword>
<dbReference type="PANTHER" id="PTHR37461:SF1">
    <property type="entry name" value="ANTI-SIGMA-K FACTOR RSKA"/>
    <property type="match status" value="1"/>
</dbReference>
<feature type="transmembrane region" description="Helical" evidence="2">
    <location>
        <begin position="92"/>
        <end position="112"/>
    </location>
</feature>
<evidence type="ECO:0000259" key="3">
    <source>
        <dbReference type="Pfam" id="PF10099"/>
    </source>
</evidence>
<evidence type="ECO:0000256" key="2">
    <source>
        <dbReference type="SAM" id="Phobius"/>
    </source>
</evidence>
<evidence type="ECO:0000313" key="4">
    <source>
        <dbReference type="EMBL" id="PXV64893.1"/>
    </source>
</evidence>
<sequence>MRIERPRLKQALSAAYVLGTLEGRARRRFEQLLAARADLREQVRWWEQRLAPLQDGFVPQAPHERVWTAIDRQINASKTTSLPTTAERRLRLWRTWALLATAACAVLAVGLVRELDRPPPPVQIVRVEVPVVQPLPYVALLRPGESEAQWLVTLSPERRLIRITGAGRFPLDRARESLELWVLGDDGQPRSLGVMPADGDAEMPMPRGLTMPARPTLAVSREPAGGSPTGLPTGPVITVSPAQRAS</sequence>
<dbReference type="PANTHER" id="PTHR37461">
    <property type="entry name" value="ANTI-SIGMA-K FACTOR RSKA"/>
    <property type="match status" value="1"/>
</dbReference>
<dbReference type="InterPro" id="IPR051474">
    <property type="entry name" value="Anti-sigma-K/W_factor"/>
</dbReference>
<dbReference type="GO" id="GO:0006417">
    <property type="term" value="P:regulation of translation"/>
    <property type="evidence" value="ECO:0007669"/>
    <property type="project" value="TreeGrafter"/>
</dbReference>
<name>A0A318E4P5_9GAMM</name>
<feature type="region of interest" description="Disordered" evidence="1">
    <location>
        <begin position="218"/>
        <end position="246"/>
    </location>
</feature>
<keyword evidence="2" id="KW-0472">Membrane</keyword>
<dbReference type="GO" id="GO:0016989">
    <property type="term" value="F:sigma factor antagonist activity"/>
    <property type="evidence" value="ECO:0007669"/>
    <property type="project" value="TreeGrafter"/>
</dbReference>
<feature type="domain" description="Anti-sigma K factor RskA C-terminal" evidence="3">
    <location>
        <begin position="100"/>
        <end position="236"/>
    </location>
</feature>
<evidence type="ECO:0000313" key="5">
    <source>
        <dbReference type="Proteomes" id="UP000248330"/>
    </source>
</evidence>
<gene>
    <name evidence="4" type="ORF">C8D93_11165</name>
</gene>
<dbReference type="GO" id="GO:0005886">
    <property type="term" value="C:plasma membrane"/>
    <property type="evidence" value="ECO:0007669"/>
    <property type="project" value="InterPro"/>
</dbReference>
<dbReference type="InterPro" id="IPR018764">
    <property type="entry name" value="RskA_C"/>
</dbReference>
<dbReference type="OrthoDB" id="5298046at2"/>
<accession>A0A318E4P5</accession>
<dbReference type="AlphaFoldDB" id="A0A318E4P5"/>
<reference evidence="4 5" key="1">
    <citation type="submission" date="2018-04" db="EMBL/GenBank/DDBJ databases">
        <title>Genomic Encyclopedia of Type Strains, Phase IV (KMG-IV): sequencing the most valuable type-strain genomes for metagenomic binning, comparative biology and taxonomic classification.</title>
        <authorList>
            <person name="Goeker M."/>
        </authorList>
    </citation>
    <scope>NUCLEOTIDE SEQUENCE [LARGE SCALE GENOMIC DNA]</scope>
    <source>
        <strain evidence="4 5">DSM 104150</strain>
    </source>
</reference>
<dbReference type="RefSeq" id="WP_110266440.1">
    <property type="nucleotide sequence ID" value="NZ_CAKZQT010000005.1"/>
</dbReference>
<organism evidence="4 5">
    <name type="scientific">Sinimarinibacterium flocculans</name>
    <dbReference type="NCBI Taxonomy" id="985250"/>
    <lineage>
        <taxon>Bacteria</taxon>
        <taxon>Pseudomonadati</taxon>
        <taxon>Pseudomonadota</taxon>
        <taxon>Gammaproteobacteria</taxon>
        <taxon>Nevskiales</taxon>
        <taxon>Nevskiaceae</taxon>
        <taxon>Sinimarinibacterium</taxon>
    </lineage>
</organism>
<dbReference type="Pfam" id="PF10099">
    <property type="entry name" value="RskA_C"/>
    <property type="match status" value="1"/>
</dbReference>
<comment type="caution">
    <text evidence="4">The sequence shown here is derived from an EMBL/GenBank/DDBJ whole genome shotgun (WGS) entry which is preliminary data.</text>
</comment>
<dbReference type="Proteomes" id="UP000248330">
    <property type="component" value="Unassembled WGS sequence"/>
</dbReference>
<keyword evidence="5" id="KW-1185">Reference proteome</keyword>
<evidence type="ECO:0000256" key="1">
    <source>
        <dbReference type="SAM" id="MobiDB-lite"/>
    </source>
</evidence>
<protein>
    <submittedName>
        <fullName evidence="4">Anti-sigma-K factor RskA</fullName>
    </submittedName>
</protein>
<keyword evidence="2" id="KW-1133">Transmembrane helix</keyword>
<dbReference type="EMBL" id="QICN01000011">
    <property type="protein sequence ID" value="PXV64893.1"/>
    <property type="molecule type" value="Genomic_DNA"/>
</dbReference>
<proteinExistence type="predicted"/>